<gene>
    <name evidence="9" type="ORF">HPP92_000097</name>
</gene>
<dbReference type="Pfam" id="PF01490">
    <property type="entry name" value="Aa_trans"/>
    <property type="match status" value="1"/>
</dbReference>
<evidence type="ECO:0000256" key="7">
    <source>
        <dbReference type="SAM" id="Phobius"/>
    </source>
</evidence>
<organism evidence="9 10">
    <name type="scientific">Vanilla planifolia</name>
    <name type="common">Vanilla</name>
    <dbReference type="NCBI Taxonomy" id="51239"/>
    <lineage>
        <taxon>Eukaryota</taxon>
        <taxon>Viridiplantae</taxon>
        <taxon>Streptophyta</taxon>
        <taxon>Embryophyta</taxon>
        <taxon>Tracheophyta</taxon>
        <taxon>Spermatophyta</taxon>
        <taxon>Magnoliopsida</taxon>
        <taxon>Liliopsida</taxon>
        <taxon>Asparagales</taxon>
        <taxon>Orchidaceae</taxon>
        <taxon>Vanilloideae</taxon>
        <taxon>Vanilleae</taxon>
        <taxon>Vanilla</taxon>
    </lineage>
</organism>
<evidence type="ECO:0000313" key="10">
    <source>
        <dbReference type="Proteomes" id="UP000639772"/>
    </source>
</evidence>
<keyword evidence="5 7" id="KW-1133">Transmembrane helix</keyword>
<dbReference type="EMBL" id="JADCNM010000001">
    <property type="protein sequence ID" value="KAG0500025.1"/>
    <property type="molecule type" value="Genomic_DNA"/>
</dbReference>
<evidence type="ECO:0000256" key="6">
    <source>
        <dbReference type="ARBA" id="ARBA00023136"/>
    </source>
</evidence>
<dbReference type="AlphaFoldDB" id="A0A835S467"/>
<feature type="transmembrane region" description="Helical" evidence="7">
    <location>
        <begin position="217"/>
        <end position="237"/>
    </location>
</feature>
<comment type="caution">
    <text evidence="9">The sequence shown here is derived from an EMBL/GenBank/DDBJ whole genome shotgun (WGS) entry which is preliminary data.</text>
</comment>
<evidence type="ECO:0000256" key="3">
    <source>
        <dbReference type="ARBA" id="ARBA00022692"/>
    </source>
</evidence>
<keyword evidence="4" id="KW-0029">Amino-acid transport</keyword>
<keyword evidence="3 7" id="KW-0812">Transmembrane</keyword>
<keyword evidence="6 7" id="KW-0472">Membrane</keyword>
<feature type="domain" description="Amino acid transporter transmembrane" evidence="8">
    <location>
        <begin position="1"/>
        <end position="250"/>
    </location>
</feature>
<dbReference type="GO" id="GO:0006865">
    <property type="term" value="P:amino acid transport"/>
    <property type="evidence" value="ECO:0007669"/>
    <property type="project" value="UniProtKB-KW"/>
</dbReference>
<feature type="transmembrane region" description="Helical" evidence="7">
    <location>
        <begin position="112"/>
        <end position="133"/>
    </location>
</feature>
<evidence type="ECO:0000259" key="8">
    <source>
        <dbReference type="Pfam" id="PF01490"/>
    </source>
</evidence>
<proteinExistence type="predicted"/>
<evidence type="ECO:0000313" key="9">
    <source>
        <dbReference type="EMBL" id="KAG0500025.1"/>
    </source>
</evidence>
<dbReference type="PANTHER" id="PTHR48017">
    <property type="entry name" value="OS05G0424000 PROTEIN-RELATED"/>
    <property type="match status" value="1"/>
</dbReference>
<comment type="subcellular location">
    <subcellularLocation>
        <location evidence="1">Membrane</location>
    </subcellularLocation>
</comment>
<accession>A0A835S467</accession>
<name>A0A835S467_VANPL</name>
<dbReference type="Proteomes" id="UP000639772">
    <property type="component" value="Chromosome 1"/>
</dbReference>
<dbReference type="GO" id="GO:0016020">
    <property type="term" value="C:membrane"/>
    <property type="evidence" value="ECO:0007669"/>
    <property type="project" value="UniProtKB-SubCell"/>
</dbReference>
<keyword evidence="2" id="KW-0813">Transport</keyword>
<dbReference type="InterPro" id="IPR013057">
    <property type="entry name" value="AA_transpt_TM"/>
</dbReference>
<protein>
    <recommendedName>
        <fullName evidence="8">Amino acid transporter transmembrane domain-containing protein</fullName>
    </recommendedName>
</protein>
<feature type="transmembrane region" description="Helical" evidence="7">
    <location>
        <begin position="20"/>
        <end position="44"/>
    </location>
</feature>
<reference evidence="9 10" key="1">
    <citation type="journal article" date="2020" name="Nat. Food">
        <title>A phased Vanilla planifolia genome enables genetic improvement of flavour and production.</title>
        <authorList>
            <person name="Hasing T."/>
            <person name="Tang H."/>
            <person name="Brym M."/>
            <person name="Khazi F."/>
            <person name="Huang T."/>
            <person name="Chambers A.H."/>
        </authorList>
    </citation>
    <scope>NUCLEOTIDE SEQUENCE [LARGE SCALE GENOMIC DNA]</scope>
    <source>
        <tissue evidence="9">Leaf</tissue>
    </source>
</reference>
<feature type="transmembrane region" description="Helical" evidence="7">
    <location>
        <begin position="153"/>
        <end position="174"/>
    </location>
</feature>
<evidence type="ECO:0000256" key="1">
    <source>
        <dbReference type="ARBA" id="ARBA00004370"/>
    </source>
</evidence>
<evidence type="ECO:0000256" key="5">
    <source>
        <dbReference type="ARBA" id="ARBA00022989"/>
    </source>
</evidence>
<dbReference type="OrthoDB" id="40134at2759"/>
<evidence type="ECO:0000256" key="2">
    <source>
        <dbReference type="ARBA" id="ARBA00022448"/>
    </source>
</evidence>
<sequence>MILFGITEIVFSQIPNFNEVWWLSIVAAVMSFTYSAIGLSLGVAQVVRHGRFQGSPTGISTGPGVTQTQKIWHSFQAIGDIAFAYSYSTVLVEIQDTIKSPPPSEAKVMKRATVVSVAVTTLFYTLCGSMGYAAFGDAAPGNLLTGFGFYSPYWLLDIANAAIVIHLVGAYQVFCQPLFAFVEKWARERWPESELIRKEFSVPISKTKKYKLSLFRLTWRTTFVVLTTLLAMMLPFFNDIVGLMGGSGFLAIDGVLSGGDVYRAEEGEEVEHQVGVFAGAERLVSSYIGGGGHRLGCRNRRCPQGLQAIEEQILICSIGSYLFCTSYNQMHM</sequence>
<evidence type="ECO:0000256" key="4">
    <source>
        <dbReference type="ARBA" id="ARBA00022970"/>
    </source>
</evidence>